<reference evidence="1" key="2">
    <citation type="submission" date="2021-04" db="EMBL/GenBank/DDBJ databases">
        <authorList>
            <person name="Podell S."/>
        </authorList>
    </citation>
    <scope>NUCLEOTIDE SEQUENCE</scope>
    <source>
        <strain evidence="1">Hildebrandi</strain>
    </source>
</reference>
<dbReference type="AlphaFoldDB" id="A0A9K3Q021"/>
<name>A0A9K3Q021_9STRA</name>
<dbReference type="InterPro" id="IPR050715">
    <property type="entry name" value="LRR-SigEffector_domain"/>
</dbReference>
<dbReference type="OrthoDB" id="10605049at2759"/>
<reference evidence="1" key="1">
    <citation type="journal article" date="2021" name="Sci. Rep.">
        <title>Diploid genomic architecture of Nitzschia inconspicua, an elite biomass production diatom.</title>
        <authorList>
            <person name="Oliver A."/>
            <person name="Podell S."/>
            <person name="Pinowska A."/>
            <person name="Traller J.C."/>
            <person name="Smith S.R."/>
            <person name="McClure R."/>
            <person name="Beliaev A."/>
            <person name="Bohutskyi P."/>
            <person name="Hill E.A."/>
            <person name="Rabines A."/>
            <person name="Zheng H."/>
            <person name="Allen L.Z."/>
            <person name="Kuo A."/>
            <person name="Grigoriev I.V."/>
            <person name="Allen A.E."/>
            <person name="Hazlebeck D."/>
            <person name="Allen E.E."/>
        </authorList>
    </citation>
    <scope>NUCLEOTIDE SEQUENCE</scope>
    <source>
        <strain evidence="1">Hildebrandi</strain>
    </source>
</reference>
<protein>
    <submittedName>
        <fullName evidence="1">Uncharacterized protein</fullName>
    </submittedName>
</protein>
<evidence type="ECO:0000313" key="1">
    <source>
        <dbReference type="EMBL" id="KAG7366088.1"/>
    </source>
</evidence>
<organism evidence="1 2">
    <name type="scientific">Nitzschia inconspicua</name>
    <dbReference type="NCBI Taxonomy" id="303405"/>
    <lineage>
        <taxon>Eukaryota</taxon>
        <taxon>Sar</taxon>
        <taxon>Stramenopiles</taxon>
        <taxon>Ochrophyta</taxon>
        <taxon>Bacillariophyta</taxon>
        <taxon>Bacillariophyceae</taxon>
        <taxon>Bacillariophycidae</taxon>
        <taxon>Bacillariales</taxon>
        <taxon>Bacillariaceae</taxon>
        <taxon>Nitzschia</taxon>
    </lineage>
</organism>
<dbReference type="PANTHER" id="PTHR45752">
    <property type="entry name" value="LEUCINE-RICH REPEAT-CONTAINING"/>
    <property type="match status" value="1"/>
</dbReference>
<dbReference type="PANTHER" id="PTHR45752:SF187">
    <property type="entry name" value="LEUCINE-RICH REPEAT AND IQ DOMAIN-CONTAINING PROTEIN 4"/>
    <property type="match status" value="1"/>
</dbReference>
<accession>A0A9K3Q021</accession>
<evidence type="ECO:0000313" key="2">
    <source>
        <dbReference type="Proteomes" id="UP000693970"/>
    </source>
</evidence>
<keyword evidence="2" id="KW-1185">Reference proteome</keyword>
<dbReference type="PROSITE" id="PS51450">
    <property type="entry name" value="LRR"/>
    <property type="match status" value="1"/>
</dbReference>
<sequence length="394" mass="45609">MESRDRCSEEGDAPLVARILEESIGNERNGYHEVTYHPYTRRAISLTMGTQLSAPFDHHWDLSPTIALLDDLESLELTSCKTIPPELRNLKRMKSLTLIGCKRLEEFPENLFQSKLCEGTGELIGLTQLQELRILGIIPIIPSYIISHIAPLKDLRVLQFSFHSLSLEEECLNLQQYCRPEIQFNHSLRQLILNRCHITNRGFEALFDMVIHQYPNLQKLYLCKNQITSLRCLASEEALRRARYSQLEELALSDNPVWSSPQNADDEQRYLGLFLERCAVRLWYFGYRFYNSRIFSPTNQHWLDVNKSGRFLIDQGFGDEIGWPKCESKSCSTTMLATARKPSITPLSLWPFILAKVYDPRNHNTMDSSHPDLRRANILYFLIRNGPVLAGRKF</sequence>
<proteinExistence type="predicted"/>
<dbReference type="EMBL" id="JAGRRH010000007">
    <property type="protein sequence ID" value="KAG7366088.1"/>
    <property type="molecule type" value="Genomic_DNA"/>
</dbReference>
<comment type="caution">
    <text evidence="1">The sequence shown here is derived from an EMBL/GenBank/DDBJ whole genome shotgun (WGS) entry which is preliminary data.</text>
</comment>
<dbReference type="Proteomes" id="UP000693970">
    <property type="component" value="Unassembled WGS sequence"/>
</dbReference>
<dbReference type="InterPro" id="IPR001611">
    <property type="entry name" value="Leu-rich_rpt"/>
</dbReference>
<gene>
    <name evidence="1" type="ORF">IV203_028758</name>
</gene>